<dbReference type="AlphaFoldDB" id="A0A1E1MIU8"/>
<dbReference type="EMBL" id="FJVC01000363">
    <property type="protein sequence ID" value="CZT49016.1"/>
    <property type="molecule type" value="Genomic_DNA"/>
</dbReference>
<sequence>MPGNNEAHYRILLSPSLALSQQQSTVQFLRLVVPLHVHRSYRTTWNGLFVRKTMPFAHGRINVSAPSIDKSNNVLSYCAVGFHRAPYCDDWRQAAGPT</sequence>
<keyword evidence="2" id="KW-1185">Reference proteome</keyword>
<reference evidence="2" key="1">
    <citation type="submission" date="2016-03" db="EMBL/GenBank/DDBJ databases">
        <authorList>
            <person name="Guldener U."/>
        </authorList>
    </citation>
    <scope>NUCLEOTIDE SEQUENCE [LARGE SCALE GENOMIC DNA]</scope>
</reference>
<gene>
    <name evidence="1" type="ORF">RSE6_09797</name>
</gene>
<dbReference type="Proteomes" id="UP000177625">
    <property type="component" value="Unassembled WGS sequence"/>
</dbReference>
<accession>A0A1E1MIU8</accession>
<evidence type="ECO:0000313" key="2">
    <source>
        <dbReference type="Proteomes" id="UP000177625"/>
    </source>
</evidence>
<name>A0A1E1MIU8_RHYSE</name>
<protein>
    <submittedName>
        <fullName evidence="1">Uncharacterized protein</fullName>
    </submittedName>
</protein>
<organism evidence="1 2">
    <name type="scientific">Rhynchosporium secalis</name>
    <name type="common">Barley scald fungus</name>
    <dbReference type="NCBI Taxonomy" id="38038"/>
    <lineage>
        <taxon>Eukaryota</taxon>
        <taxon>Fungi</taxon>
        <taxon>Dikarya</taxon>
        <taxon>Ascomycota</taxon>
        <taxon>Pezizomycotina</taxon>
        <taxon>Leotiomycetes</taxon>
        <taxon>Helotiales</taxon>
        <taxon>Ploettnerulaceae</taxon>
        <taxon>Rhynchosporium</taxon>
    </lineage>
</organism>
<evidence type="ECO:0000313" key="1">
    <source>
        <dbReference type="EMBL" id="CZT49016.1"/>
    </source>
</evidence>
<proteinExistence type="predicted"/>